<keyword evidence="7" id="KW-1133">Transmembrane helix</keyword>
<comment type="similarity">
    <text evidence="2">Belongs to the peptidase M50B family.</text>
</comment>
<evidence type="ECO:0000256" key="7">
    <source>
        <dbReference type="SAM" id="Phobius"/>
    </source>
</evidence>
<keyword evidence="5" id="KW-0862">Zinc</keyword>
<evidence type="ECO:0000256" key="3">
    <source>
        <dbReference type="ARBA" id="ARBA00022670"/>
    </source>
</evidence>
<evidence type="ECO:0000256" key="5">
    <source>
        <dbReference type="ARBA" id="ARBA00022833"/>
    </source>
</evidence>
<dbReference type="PANTHER" id="PTHR39188">
    <property type="entry name" value="MEMBRANE-ASSOCIATED ZINC METALLOPROTEASE M50B"/>
    <property type="match status" value="1"/>
</dbReference>
<keyword evidence="6" id="KW-0482">Metalloprotease</keyword>
<keyword evidence="7" id="KW-0472">Membrane</keyword>
<feature type="transmembrane region" description="Helical" evidence="7">
    <location>
        <begin position="93"/>
        <end position="116"/>
    </location>
</feature>
<keyword evidence="4" id="KW-0378">Hydrolase</keyword>
<evidence type="ECO:0000256" key="6">
    <source>
        <dbReference type="ARBA" id="ARBA00023049"/>
    </source>
</evidence>
<keyword evidence="9" id="KW-1185">Reference proteome</keyword>
<accession>A0ABR6Z6S6</accession>
<keyword evidence="3" id="KW-0645">Protease</keyword>
<evidence type="ECO:0000256" key="2">
    <source>
        <dbReference type="ARBA" id="ARBA00007931"/>
    </source>
</evidence>
<dbReference type="Proteomes" id="UP000646911">
    <property type="component" value="Unassembled WGS sequence"/>
</dbReference>
<feature type="transmembrane region" description="Helical" evidence="7">
    <location>
        <begin position="36"/>
        <end position="55"/>
    </location>
</feature>
<organism evidence="8 9">
    <name type="scientific">Undibacterium umbellatum</name>
    <dbReference type="NCBI Taxonomy" id="2762300"/>
    <lineage>
        <taxon>Bacteria</taxon>
        <taxon>Pseudomonadati</taxon>
        <taxon>Pseudomonadota</taxon>
        <taxon>Betaproteobacteria</taxon>
        <taxon>Burkholderiales</taxon>
        <taxon>Oxalobacteraceae</taxon>
        <taxon>Undibacterium</taxon>
    </lineage>
</organism>
<proteinExistence type="inferred from homology"/>
<reference evidence="8 9" key="1">
    <citation type="submission" date="2020-08" db="EMBL/GenBank/DDBJ databases">
        <title>Novel species isolated from subtropical streams in China.</title>
        <authorList>
            <person name="Lu H."/>
        </authorList>
    </citation>
    <scope>NUCLEOTIDE SEQUENCE [LARGE SCALE GENOMIC DNA]</scope>
    <source>
        <strain evidence="8 9">NL8W</strain>
    </source>
</reference>
<evidence type="ECO:0000256" key="4">
    <source>
        <dbReference type="ARBA" id="ARBA00022801"/>
    </source>
</evidence>
<name>A0ABR6Z6S6_9BURK</name>
<dbReference type="PANTHER" id="PTHR39188:SF3">
    <property type="entry name" value="STAGE IV SPORULATION PROTEIN FB"/>
    <property type="match status" value="1"/>
</dbReference>
<comment type="cofactor">
    <cofactor evidence="1">
        <name>Zn(2+)</name>
        <dbReference type="ChEBI" id="CHEBI:29105"/>
    </cofactor>
</comment>
<dbReference type="RefSeq" id="WP_186952243.1">
    <property type="nucleotide sequence ID" value="NZ_JACOFX010000002.1"/>
</dbReference>
<feature type="transmembrane region" description="Helical" evidence="7">
    <location>
        <begin position="122"/>
        <end position="147"/>
    </location>
</feature>
<protein>
    <recommendedName>
        <fullName evidence="10">Peptidase M50 domain-containing protein</fullName>
    </recommendedName>
</protein>
<evidence type="ECO:0008006" key="10">
    <source>
        <dbReference type="Google" id="ProtNLM"/>
    </source>
</evidence>
<sequence length="208" mass="24303">MESGFWKFAHWKSIPIYAHWTILLWFPWYLLQGSSLIWVVPTFFCFATILLLHELGHAIAARYTKTRVHAIRLFVMHGECQHDTPYYETEDILIAWGGVIGQLCLLVFALATQYLLKLYSPVLTYLLSPIFDVLIRTNLLILVINLIPVKPLDGYIAWRIIPIVLKKFRLQKLQFMSLINRRSRSKNKTADAEKANKIAQDLFDRLKK</sequence>
<evidence type="ECO:0000313" key="8">
    <source>
        <dbReference type="EMBL" id="MBC3907036.1"/>
    </source>
</evidence>
<dbReference type="EMBL" id="JACOFX010000002">
    <property type="protein sequence ID" value="MBC3907036.1"/>
    <property type="molecule type" value="Genomic_DNA"/>
</dbReference>
<keyword evidence="7" id="KW-0812">Transmembrane</keyword>
<gene>
    <name evidence="8" type="ORF">H8L47_05630</name>
</gene>
<comment type="caution">
    <text evidence="8">The sequence shown here is derived from an EMBL/GenBank/DDBJ whole genome shotgun (WGS) entry which is preliminary data.</text>
</comment>
<evidence type="ECO:0000256" key="1">
    <source>
        <dbReference type="ARBA" id="ARBA00001947"/>
    </source>
</evidence>
<feature type="transmembrane region" description="Helical" evidence="7">
    <location>
        <begin position="12"/>
        <end position="30"/>
    </location>
</feature>
<evidence type="ECO:0000313" key="9">
    <source>
        <dbReference type="Proteomes" id="UP000646911"/>
    </source>
</evidence>